<dbReference type="Proteomes" id="UP000488521">
    <property type="component" value="Unassembled WGS sequence"/>
</dbReference>
<dbReference type="EMBL" id="WCRS01000015">
    <property type="protein sequence ID" value="KAB4471092.1"/>
    <property type="molecule type" value="Genomic_DNA"/>
</dbReference>
<dbReference type="RefSeq" id="WP_055216867.1">
    <property type="nucleotide sequence ID" value="NZ_CAXTFL010000020.1"/>
</dbReference>
<evidence type="ECO:0000259" key="2">
    <source>
        <dbReference type="Pfam" id="PF13568"/>
    </source>
</evidence>
<dbReference type="Pfam" id="PF13568">
    <property type="entry name" value="OMP_b-brl_2"/>
    <property type="match status" value="1"/>
</dbReference>
<dbReference type="Proteomes" id="UP000095541">
    <property type="component" value="Unassembled WGS sequence"/>
</dbReference>
<evidence type="ECO:0000256" key="1">
    <source>
        <dbReference type="SAM" id="SignalP"/>
    </source>
</evidence>
<reference evidence="4 7" key="2">
    <citation type="journal article" date="2019" name="Nat. Med.">
        <title>A library of human gut bacterial isolates paired with longitudinal multiomics data enables mechanistic microbiome research.</title>
        <authorList>
            <person name="Poyet M."/>
            <person name="Groussin M."/>
            <person name="Gibbons S.M."/>
            <person name="Avila-Pacheco J."/>
            <person name="Jiang X."/>
            <person name="Kearney S.M."/>
            <person name="Perrotta A.R."/>
            <person name="Berdy B."/>
            <person name="Zhao S."/>
            <person name="Lieberman T.D."/>
            <person name="Swanson P.K."/>
            <person name="Smith M."/>
            <person name="Roesemann S."/>
            <person name="Alexander J.E."/>
            <person name="Rich S.A."/>
            <person name="Livny J."/>
            <person name="Vlamakis H."/>
            <person name="Clish C."/>
            <person name="Bullock K."/>
            <person name="Deik A."/>
            <person name="Scott J."/>
            <person name="Pierce K.A."/>
            <person name="Xavier R.J."/>
            <person name="Alm E.J."/>
        </authorList>
    </citation>
    <scope>NUCLEOTIDE SEQUENCE [LARGE SCALE GENOMIC DNA]</scope>
    <source>
        <strain evidence="4 7">BIOML-A156</strain>
    </source>
</reference>
<reference evidence="5" key="3">
    <citation type="submission" date="2021-06" db="EMBL/GenBank/DDBJ databases">
        <title>Interrogation of the integrated mobile genetic elements in gut-associated Bacteroides with a consensus prediction approach.</title>
        <authorList>
            <person name="Campbell D.E."/>
            <person name="Leigh J.R."/>
            <person name="Kim T."/>
            <person name="England W."/>
            <person name="Whitaker R.J."/>
            <person name="Degnan P.H."/>
        </authorList>
    </citation>
    <scope>NUCLEOTIDE SEQUENCE</scope>
    <source>
        <strain evidence="5">VPI-BTDOT2</strain>
    </source>
</reference>
<proteinExistence type="predicted"/>
<reference evidence="3 6" key="1">
    <citation type="submission" date="2015-09" db="EMBL/GenBank/DDBJ databases">
        <authorList>
            <consortium name="Pathogen Informatics"/>
        </authorList>
    </citation>
    <scope>NUCLEOTIDE SEQUENCE [LARGE SCALE GENOMIC DNA]</scope>
    <source>
        <strain evidence="3 6">2789STDY5834945</strain>
    </source>
</reference>
<feature type="chain" id="PRO_5040569476" evidence="1">
    <location>
        <begin position="27"/>
        <end position="393"/>
    </location>
</feature>
<sequence>MIHTKLTGKAVLWTVCLLFISVSAIAQNSSFMDGYIVTNDNDTIRGEIALRTDRVNGNECHFRRSPGEAAKVYYPGSIVAYRFTPGKYYVSRMVTIEEAPRNVFLEYLIEGGLALYYYRTELYTYYFLEGPDKTLMAMDNKKVERWIDTPTGAKKYEGVNQNYKGLTASVMRDWVDAQKRASDLKLNHKDMMKIVADYNNAVCADDSCIVYWSNNPTPLKISYAIFAGNISGFPLYTLVDDSKNSAGGYQVGMQFLFNSPRFSKALSLLAEVNYTHIASDRSLGVEDKKVDIETSSHGIDLRLLGRYSIGSARIRPFAEAGFLMSFNLSGKSTVTYDGRSEDIDRDADISNGVCPVLGAGLLCRVFSGHDIFVQGFWNVRKTSCWGIRAGFIF</sequence>
<dbReference type="EMBL" id="CP083681">
    <property type="protein sequence ID" value="UYU73123.1"/>
    <property type="molecule type" value="Genomic_DNA"/>
</dbReference>
<name>A0A174MVY7_BACT4</name>
<evidence type="ECO:0000313" key="5">
    <source>
        <dbReference type="EMBL" id="UYU73123.1"/>
    </source>
</evidence>
<dbReference type="Proteomes" id="UP001156216">
    <property type="component" value="Chromosome"/>
</dbReference>
<evidence type="ECO:0000313" key="6">
    <source>
        <dbReference type="Proteomes" id="UP000095541"/>
    </source>
</evidence>
<organism evidence="3 6">
    <name type="scientific">Bacteroides thetaiotaomicron</name>
    <dbReference type="NCBI Taxonomy" id="818"/>
    <lineage>
        <taxon>Bacteria</taxon>
        <taxon>Pseudomonadati</taxon>
        <taxon>Bacteroidota</taxon>
        <taxon>Bacteroidia</taxon>
        <taxon>Bacteroidales</taxon>
        <taxon>Bacteroidaceae</taxon>
        <taxon>Bacteroides</taxon>
    </lineage>
</organism>
<feature type="signal peptide" evidence="1">
    <location>
        <begin position="1"/>
        <end position="26"/>
    </location>
</feature>
<evidence type="ECO:0000313" key="4">
    <source>
        <dbReference type="EMBL" id="KAB4471092.1"/>
    </source>
</evidence>
<gene>
    <name evidence="3" type="ORF">ERS852557_00446</name>
    <name evidence="4" type="ORF">GAN59_18080</name>
    <name evidence="5" type="ORF">KQP59_08465</name>
</gene>
<evidence type="ECO:0000313" key="3">
    <source>
        <dbReference type="EMBL" id="CUP39281.1"/>
    </source>
</evidence>
<dbReference type="InterPro" id="IPR025665">
    <property type="entry name" value="Beta-barrel_OMP_2"/>
</dbReference>
<dbReference type="AlphaFoldDB" id="A0A174MVY7"/>
<feature type="domain" description="Outer membrane protein beta-barrel" evidence="2">
    <location>
        <begin position="232"/>
        <end position="345"/>
    </location>
</feature>
<accession>A0A174MVY7</accession>
<dbReference type="EMBL" id="CZBI01000001">
    <property type="protein sequence ID" value="CUP39281.1"/>
    <property type="molecule type" value="Genomic_DNA"/>
</dbReference>
<protein>
    <submittedName>
        <fullName evidence="4">PorT family protein</fullName>
    </submittedName>
</protein>
<evidence type="ECO:0000313" key="7">
    <source>
        <dbReference type="Proteomes" id="UP000488521"/>
    </source>
</evidence>
<keyword evidence="1" id="KW-0732">Signal</keyword>